<sequence length="170" mass="19577">MIRSYCTSDVPYVIEAHRKIYKEEYDYDESFVMFITQSITSLHKRNYHRENVWIVDEQGQQRGSIAIQEASGKIAKLGLFLVEPVARGKGYAEQLLQTAIRFCINQGYEQIELITNANLLAARKLYRKNGFTLIASWSEVKSGKVLEEEQWRLELSPIALGHSLPLQQPL</sequence>
<dbReference type="PANTHER" id="PTHR13947">
    <property type="entry name" value="GNAT FAMILY N-ACETYLTRANSFERASE"/>
    <property type="match status" value="1"/>
</dbReference>
<dbReference type="Proteomes" id="UP000741863">
    <property type="component" value="Unassembled WGS sequence"/>
</dbReference>
<gene>
    <name evidence="3" type="ORF">JOD17_002096</name>
</gene>
<dbReference type="Gene3D" id="3.40.630.30">
    <property type="match status" value="1"/>
</dbReference>
<comment type="caution">
    <text evidence="3">The sequence shown here is derived from an EMBL/GenBank/DDBJ whole genome shotgun (WGS) entry which is preliminary data.</text>
</comment>
<dbReference type="RefSeq" id="WP_204697493.1">
    <property type="nucleotide sequence ID" value="NZ_JAFBEC010000005.1"/>
</dbReference>
<dbReference type="InterPro" id="IPR016181">
    <property type="entry name" value="Acyl_CoA_acyltransferase"/>
</dbReference>
<organism evidence="3 4">
    <name type="scientific">Geomicrobium sediminis</name>
    <dbReference type="NCBI Taxonomy" id="1347788"/>
    <lineage>
        <taxon>Bacteria</taxon>
        <taxon>Bacillati</taxon>
        <taxon>Bacillota</taxon>
        <taxon>Bacilli</taxon>
        <taxon>Bacillales</taxon>
        <taxon>Geomicrobium</taxon>
    </lineage>
</organism>
<name>A0ABS2PCH2_9BACL</name>
<proteinExistence type="predicted"/>
<evidence type="ECO:0000313" key="3">
    <source>
        <dbReference type="EMBL" id="MBM7633002.1"/>
    </source>
</evidence>
<evidence type="ECO:0000256" key="1">
    <source>
        <dbReference type="ARBA" id="ARBA00022679"/>
    </source>
</evidence>
<dbReference type="SUPFAM" id="SSF55729">
    <property type="entry name" value="Acyl-CoA N-acyltransferases (Nat)"/>
    <property type="match status" value="1"/>
</dbReference>
<protein>
    <submittedName>
        <fullName evidence="3">GNAT superfamily N-acetyltransferase</fullName>
    </submittedName>
</protein>
<feature type="domain" description="N-acetyltransferase" evidence="2">
    <location>
        <begin position="1"/>
        <end position="152"/>
    </location>
</feature>
<dbReference type="PANTHER" id="PTHR13947:SF37">
    <property type="entry name" value="LD18367P"/>
    <property type="match status" value="1"/>
</dbReference>
<evidence type="ECO:0000313" key="4">
    <source>
        <dbReference type="Proteomes" id="UP000741863"/>
    </source>
</evidence>
<dbReference type="PROSITE" id="PS51186">
    <property type="entry name" value="GNAT"/>
    <property type="match status" value="1"/>
</dbReference>
<dbReference type="EMBL" id="JAFBEC010000005">
    <property type="protein sequence ID" value="MBM7633002.1"/>
    <property type="molecule type" value="Genomic_DNA"/>
</dbReference>
<keyword evidence="1" id="KW-0808">Transferase</keyword>
<reference evidence="3 4" key="1">
    <citation type="submission" date="2021-01" db="EMBL/GenBank/DDBJ databases">
        <title>Genomic Encyclopedia of Type Strains, Phase IV (KMG-IV): sequencing the most valuable type-strain genomes for metagenomic binning, comparative biology and taxonomic classification.</title>
        <authorList>
            <person name="Goeker M."/>
        </authorList>
    </citation>
    <scope>NUCLEOTIDE SEQUENCE [LARGE SCALE GENOMIC DNA]</scope>
    <source>
        <strain evidence="3 4">DSM 25540</strain>
    </source>
</reference>
<dbReference type="CDD" id="cd04301">
    <property type="entry name" value="NAT_SF"/>
    <property type="match status" value="1"/>
</dbReference>
<accession>A0ABS2PCH2</accession>
<dbReference type="InterPro" id="IPR050769">
    <property type="entry name" value="NAT_camello-type"/>
</dbReference>
<dbReference type="InterPro" id="IPR000182">
    <property type="entry name" value="GNAT_dom"/>
</dbReference>
<keyword evidence="4" id="KW-1185">Reference proteome</keyword>
<dbReference type="Pfam" id="PF00583">
    <property type="entry name" value="Acetyltransf_1"/>
    <property type="match status" value="1"/>
</dbReference>
<evidence type="ECO:0000259" key="2">
    <source>
        <dbReference type="PROSITE" id="PS51186"/>
    </source>
</evidence>